<organism evidence="3 4">
    <name type="scientific">Adineta steineri</name>
    <dbReference type="NCBI Taxonomy" id="433720"/>
    <lineage>
        <taxon>Eukaryota</taxon>
        <taxon>Metazoa</taxon>
        <taxon>Spiralia</taxon>
        <taxon>Gnathifera</taxon>
        <taxon>Rotifera</taxon>
        <taxon>Eurotatoria</taxon>
        <taxon>Bdelloidea</taxon>
        <taxon>Adinetida</taxon>
        <taxon>Adinetidae</taxon>
        <taxon>Adineta</taxon>
    </lineage>
</organism>
<evidence type="ECO:0000313" key="4">
    <source>
        <dbReference type="Proteomes" id="UP000663832"/>
    </source>
</evidence>
<reference evidence="3" key="1">
    <citation type="submission" date="2021-02" db="EMBL/GenBank/DDBJ databases">
        <authorList>
            <person name="Nowell W R."/>
        </authorList>
    </citation>
    <scope>NUCLEOTIDE SEQUENCE</scope>
</reference>
<comment type="similarity">
    <text evidence="1">Belongs to the cornifelin family.</text>
</comment>
<dbReference type="AlphaFoldDB" id="A0A814VDY4"/>
<dbReference type="OrthoDB" id="1045822at2759"/>
<dbReference type="Proteomes" id="UP000663832">
    <property type="component" value="Unassembled WGS sequence"/>
</dbReference>
<keyword evidence="4" id="KW-1185">Reference proteome</keyword>
<dbReference type="PANTHER" id="PTHR15907">
    <property type="entry name" value="DUF614 FAMILY PROTEIN-RELATED"/>
    <property type="match status" value="1"/>
</dbReference>
<gene>
    <name evidence="2" type="ORF">BJG266_LOCUS19675</name>
    <name evidence="3" type="ORF">QVE165_LOCUS24944</name>
</gene>
<name>A0A814VDY4_9BILA</name>
<accession>A0A814VDY4</accession>
<evidence type="ECO:0000313" key="3">
    <source>
        <dbReference type="EMBL" id="CAF1185659.1"/>
    </source>
</evidence>
<dbReference type="NCBIfam" id="TIGR01571">
    <property type="entry name" value="A_thal_Cys_rich"/>
    <property type="match status" value="1"/>
</dbReference>
<protein>
    <recommendedName>
        <fullName evidence="5">PLAC8 family protein</fullName>
    </recommendedName>
</protein>
<dbReference type="Proteomes" id="UP000663877">
    <property type="component" value="Unassembled WGS sequence"/>
</dbReference>
<comment type="caution">
    <text evidence="3">The sequence shown here is derived from an EMBL/GenBank/DDBJ whole genome shotgun (WGS) entry which is preliminary data.</text>
</comment>
<evidence type="ECO:0008006" key="5">
    <source>
        <dbReference type="Google" id="ProtNLM"/>
    </source>
</evidence>
<evidence type="ECO:0000313" key="2">
    <source>
        <dbReference type="EMBL" id="CAF1070399.1"/>
    </source>
</evidence>
<dbReference type="EMBL" id="CAJNOM010000178">
    <property type="protein sequence ID" value="CAF1185659.1"/>
    <property type="molecule type" value="Genomic_DNA"/>
</dbReference>
<dbReference type="EMBL" id="CAJNOI010000107">
    <property type="protein sequence ID" value="CAF1070399.1"/>
    <property type="molecule type" value="Genomic_DNA"/>
</dbReference>
<dbReference type="Pfam" id="PF04749">
    <property type="entry name" value="PLAC8"/>
    <property type="match status" value="1"/>
</dbReference>
<sequence length="139" mass="15594">MSGVNDWNESLFGCFDDWGSCCYGTWCTPCLFGSNAEKISDHHCVGMCCLYSILAGCYLCWLPHWFERDQLRKNYDLRPNPACGDALTTICCSACALCQEARELKSRARSRDIYRTNGPTVVTQPAPGSRVVFPDVFRA</sequence>
<proteinExistence type="inferred from homology"/>
<evidence type="ECO:0000256" key="1">
    <source>
        <dbReference type="ARBA" id="ARBA00009024"/>
    </source>
</evidence>
<dbReference type="InterPro" id="IPR006461">
    <property type="entry name" value="PLAC_motif_containing"/>
</dbReference>